<dbReference type="SMART" id="SM00388">
    <property type="entry name" value="HisKA"/>
    <property type="match status" value="1"/>
</dbReference>
<evidence type="ECO:0000259" key="12">
    <source>
        <dbReference type="PROSITE" id="PS50885"/>
    </source>
</evidence>
<dbReference type="Gene3D" id="3.30.565.10">
    <property type="entry name" value="Histidine kinase-like ATPase, C-terminal domain"/>
    <property type="match status" value="1"/>
</dbReference>
<dbReference type="EC" id="2.7.13.3" evidence="3"/>
<dbReference type="Pfam" id="PF02518">
    <property type="entry name" value="HATPase_c"/>
    <property type="match status" value="1"/>
</dbReference>
<dbReference type="KEGG" id="camy:CSUIS_0966"/>
<dbReference type="InterPro" id="IPR047994">
    <property type="entry name" value="ArsS-like"/>
</dbReference>
<dbReference type="SUPFAM" id="SSF158472">
    <property type="entry name" value="HAMP domain-like"/>
    <property type="match status" value="1"/>
</dbReference>
<evidence type="ECO:0000313" key="13">
    <source>
        <dbReference type="EMBL" id="ARR00779.1"/>
    </source>
</evidence>
<organism evidence="13 14">
    <name type="scientific">Campylobacter porcelli</name>
    <dbReference type="NCBI Taxonomy" id="1660073"/>
    <lineage>
        <taxon>Bacteria</taxon>
        <taxon>Pseudomonadati</taxon>
        <taxon>Campylobacterota</taxon>
        <taxon>Epsilonproteobacteria</taxon>
        <taxon>Campylobacterales</taxon>
        <taxon>Campylobacteraceae</taxon>
        <taxon>Campylobacter</taxon>
    </lineage>
</organism>
<dbReference type="EMBL" id="CP018789">
    <property type="protein sequence ID" value="ARR00779.1"/>
    <property type="molecule type" value="Genomic_DNA"/>
</dbReference>
<dbReference type="SUPFAM" id="SSF47384">
    <property type="entry name" value="Homodimeric domain of signal transducing histidine kinase"/>
    <property type="match status" value="1"/>
</dbReference>
<dbReference type="CDD" id="cd06225">
    <property type="entry name" value="HAMP"/>
    <property type="match status" value="1"/>
</dbReference>
<dbReference type="InterPro" id="IPR050398">
    <property type="entry name" value="HssS/ArlS-like"/>
</dbReference>
<dbReference type="InterPro" id="IPR003594">
    <property type="entry name" value="HATPase_dom"/>
</dbReference>
<dbReference type="AlphaFoldDB" id="A0A1X9SXD2"/>
<evidence type="ECO:0000313" key="14">
    <source>
        <dbReference type="Proteomes" id="UP000194260"/>
    </source>
</evidence>
<accession>A0A1X9SXD2</accession>
<dbReference type="InterPro" id="IPR003661">
    <property type="entry name" value="HisK_dim/P_dom"/>
</dbReference>
<dbReference type="Gene3D" id="6.10.340.10">
    <property type="match status" value="1"/>
</dbReference>
<feature type="transmembrane region" description="Helical" evidence="10">
    <location>
        <begin position="7"/>
        <end position="29"/>
    </location>
</feature>
<keyword evidence="8 10" id="KW-1133">Transmembrane helix</keyword>
<gene>
    <name evidence="13" type="primary">cprS</name>
    <name evidence="13" type="ORF">CSUIS_0966</name>
</gene>
<evidence type="ECO:0000256" key="4">
    <source>
        <dbReference type="ARBA" id="ARBA00022553"/>
    </source>
</evidence>
<evidence type="ECO:0000256" key="9">
    <source>
        <dbReference type="ARBA" id="ARBA00023136"/>
    </source>
</evidence>
<dbReference type="SUPFAM" id="SSF55874">
    <property type="entry name" value="ATPase domain of HSP90 chaperone/DNA topoisomerase II/histidine kinase"/>
    <property type="match status" value="1"/>
</dbReference>
<dbReference type="PROSITE" id="PS50885">
    <property type="entry name" value="HAMP"/>
    <property type="match status" value="1"/>
</dbReference>
<evidence type="ECO:0000256" key="7">
    <source>
        <dbReference type="ARBA" id="ARBA00022777"/>
    </source>
</evidence>
<sequence>MRFSSIFYTITLIFTLGIGAIGIAFLWLIEYDKANYARELNTKYSIVARATLLYLNEIITQDEYKEQLSNLYMPPVINEDKKEKIIKEAATLEEISTELGVSAILFHQKKNYLKITKDDETLLLIDTAYQSYRYIIIQIIFAFVAGIILLTYIFIIRKIMPLGKLKREIDKFAQGDLEIKNVATGNDEISQVASAFYEAVSQIKNLNKSRQLFLRNIMHELKTPITKGRITAEMIEKNKNQERLIDVFERLESLINEFAAVERATSRLVGELKPCKVRDVIDEAIDIAMADNSNVKVEAIDDTTIKADFKLLAIACKNMIDNALKYSDDKSLKIIISNNEIIFSSKGAALENDLKYYIEPFTQGSNAKKSFGLGLYIVYNILEAHKFKLLYNHQNGVNDFIFSLNKSNQGKNIDK</sequence>
<dbReference type="Pfam" id="PF00512">
    <property type="entry name" value="HisKA"/>
    <property type="match status" value="1"/>
</dbReference>
<dbReference type="STRING" id="1660073.CSUIS_0966"/>
<evidence type="ECO:0000259" key="11">
    <source>
        <dbReference type="PROSITE" id="PS50109"/>
    </source>
</evidence>
<dbReference type="PANTHER" id="PTHR45528">
    <property type="entry name" value="SENSOR HISTIDINE KINASE CPXA"/>
    <property type="match status" value="1"/>
</dbReference>
<protein>
    <recommendedName>
        <fullName evidence="3">histidine kinase</fullName>
        <ecNumber evidence="3">2.7.13.3</ecNumber>
    </recommendedName>
</protein>
<feature type="domain" description="HAMP" evidence="12">
    <location>
        <begin position="161"/>
        <end position="208"/>
    </location>
</feature>
<feature type="transmembrane region" description="Helical" evidence="10">
    <location>
        <begin position="132"/>
        <end position="156"/>
    </location>
</feature>
<comment type="subcellular location">
    <subcellularLocation>
        <location evidence="2">Membrane</location>
        <topology evidence="2">Multi-pass membrane protein</topology>
    </subcellularLocation>
</comment>
<proteinExistence type="predicted"/>
<feature type="domain" description="Histidine kinase" evidence="11">
    <location>
        <begin position="216"/>
        <end position="408"/>
    </location>
</feature>
<reference evidence="14" key="1">
    <citation type="journal article" date="2017" name="Genome Biol. Evol.">
        <title>Comparative Genomic Analysis Identifies a Campylobacter Clade Deficient in Selenium Metabolism.</title>
        <authorList>
            <person name="Miller W.G."/>
            <person name="Yee E."/>
            <person name="Lopes B.S."/>
            <person name="Chapman M.H."/>
            <person name="Huynh S."/>
            <person name="Bono J.L."/>
            <person name="Parker C.T."/>
            <person name="Strachan N.J.C."/>
            <person name="Forbes K.J."/>
        </authorList>
    </citation>
    <scope>NUCLEOTIDE SEQUENCE [LARGE SCALE GENOMIC DNA]</scope>
    <source>
        <strain evidence="14">RM6137</strain>
    </source>
</reference>
<dbReference type="Proteomes" id="UP000194260">
    <property type="component" value="Chromosome"/>
</dbReference>
<dbReference type="InterPro" id="IPR005467">
    <property type="entry name" value="His_kinase_dom"/>
</dbReference>
<dbReference type="InterPro" id="IPR003660">
    <property type="entry name" value="HAMP_dom"/>
</dbReference>
<dbReference type="Gene3D" id="1.10.287.130">
    <property type="match status" value="1"/>
</dbReference>
<evidence type="ECO:0000256" key="3">
    <source>
        <dbReference type="ARBA" id="ARBA00012438"/>
    </source>
</evidence>
<keyword evidence="9 10" id="KW-0472">Membrane</keyword>
<dbReference type="CDD" id="cd00082">
    <property type="entry name" value="HisKA"/>
    <property type="match status" value="1"/>
</dbReference>
<dbReference type="RefSeq" id="WP_086297502.1">
    <property type="nucleotide sequence ID" value="NZ_CP018789.1"/>
</dbReference>
<dbReference type="GO" id="GO:0000155">
    <property type="term" value="F:phosphorelay sensor kinase activity"/>
    <property type="evidence" value="ECO:0007669"/>
    <property type="project" value="InterPro"/>
</dbReference>
<keyword evidence="7 13" id="KW-0418">Kinase</keyword>
<keyword evidence="6 10" id="KW-0812">Transmembrane</keyword>
<evidence type="ECO:0000256" key="2">
    <source>
        <dbReference type="ARBA" id="ARBA00004141"/>
    </source>
</evidence>
<dbReference type="InterPro" id="IPR036890">
    <property type="entry name" value="HATPase_C_sf"/>
</dbReference>
<dbReference type="SMART" id="SM00387">
    <property type="entry name" value="HATPase_c"/>
    <property type="match status" value="1"/>
</dbReference>
<dbReference type="NCBIfam" id="NF038389">
    <property type="entry name" value="ArsS_fam_HK"/>
    <property type="match status" value="1"/>
</dbReference>
<dbReference type="PROSITE" id="PS50109">
    <property type="entry name" value="HIS_KIN"/>
    <property type="match status" value="1"/>
</dbReference>
<dbReference type="GO" id="GO:0016020">
    <property type="term" value="C:membrane"/>
    <property type="evidence" value="ECO:0007669"/>
    <property type="project" value="UniProtKB-SubCell"/>
</dbReference>
<evidence type="ECO:0000256" key="10">
    <source>
        <dbReference type="SAM" id="Phobius"/>
    </source>
</evidence>
<dbReference type="PANTHER" id="PTHR45528:SF12">
    <property type="entry name" value="SENSOR HISTIDINE KINASE ARSS"/>
    <property type="match status" value="1"/>
</dbReference>
<comment type="catalytic activity">
    <reaction evidence="1">
        <text>ATP + protein L-histidine = ADP + protein N-phospho-L-histidine.</text>
        <dbReference type="EC" id="2.7.13.3"/>
    </reaction>
</comment>
<dbReference type="InterPro" id="IPR036097">
    <property type="entry name" value="HisK_dim/P_sf"/>
</dbReference>
<evidence type="ECO:0000256" key="5">
    <source>
        <dbReference type="ARBA" id="ARBA00022679"/>
    </source>
</evidence>
<keyword evidence="4" id="KW-0597">Phosphoprotein</keyword>
<evidence type="ECO:0000256" key="8">
    <source>
        <dbReference type="ARBA" id="ARBA00022989"/>
    </source>
</evidence>
<evidence type="ECO:0000256" key="1">
    <source>
        <dbReference type="ARBA" id="ARBA00000085"/>
    </source>
</evidence>
<keyword evidence="5" id="KW-0808">Transferase</keyword>
<evidence type="ECO:0000256" key="6">
    <source>
        <dbReference type="ARBA" id="ARBA00022692"/>
    </source>
</evidence>
<name>A0A1X9SXD2_9BACT</name>